<name>A0A7U2HZQ8_PHANO</name>
<evidence type="ECO:0000313" key="1">
    <source>
        <dbReference type="EMBL" id="QRC96374.1"/>
    </source>
</evidence>
<gene>
    <name evidence="1" type="ORF">JI435_408860</name>
</gene>
<dbReference type="Proteomes" id="UP000663193">
    <property type="component" value="Chromosome 6"/>
</dbReference>
<proteinExistence type="predicted"/>
<accession>A0A7U2HZQ8</accession>
<organism evidence="1 2">
    <name type="scientific">Phaeosphaeria nodorum (strain SN15 / ATCC MYA-4574 / FGSC 10173)</name>
    <name type="common">Glume blotch fungus</name>
    <name type="synonym">Parastagonospora nodorum</name>
    <dbReference type="NCBI Taxonomy" id="321614"/>
    <lineage>
        <taxon>Eukaryota</taxon>
        <taxon>Fungi</taxon>
        <taxon>Dikarya</taxon>
        <taxon>Ascomycota</taxon>
        <taxon>Pezizomycotina</taxon>
        <taxon>Dothideomycetes</taxon>
        <taxon>Pleosporomycetidae</taxon>
        <taxon>Pleosporales</taxon>
        <taxon>Pleosporineae</taxon>
        <taxon>Phaeosphaeriaceae</taxon>
        <taxon>Parastagonospora</taxon>
    </lineage>
</organism>
<keyword evidence="2" id="KW-1185">Reference proteome</keyword>
<evidence type="ECO:0000313" key="2">
    <source>
        <dbReference type="Proteomes" id="UP000663193"/>
    </source>
</evidence>
<dbReference type="EMBL" id="CP069028">
    <property type="protein sequence ID" value="QRC96374.1"/>
    <property type="molecule type" value="Genomic_DNA"/>
</dbReference>
<dbReference type="AlphaFoldDB" id="A0A7U2HZQ8"/>
<protein>
    <submittedName>
        <fullName evidence="1">Uncharacterized protein</fullName>
    </submittedName>
</protein>
<reference evidence="2" key="1">
    <citation type="journal article" date="2021" name="BMC Genomics">
        <title>Chromosome-level genome assembly and manually-curated proteome of model necrotroph Parastagonospora nodorum Sn15 reveals a genome-wide trove of candidate effector homologs, and redundancy of virulence-related functions within an accessory chromosome.</title>
        <authorList>
            <person name="Bertazzoni S."/>
            <person name="Jones D.A.B."/>
            <person name="Phan H.T."/>
            <person name="Tan K.-C."/>
            <person name="Hane J.K."/>
        </authorList>
    </citation>
    <scope>NUCLEOTIDE SEQUENCE [LARGE SCALE GENOMIC DNA]</scope>
    <source>
        <strain evidence="2">SN15 / ATCC MYA-4574 / FGSC 10173)</strain>
    </source>
</reference>
<sequence>MRTGLEGRYQVHSAEWKLEAAREGLDKVWMVVQHVLRSDGQ</sequence>
<dbReference type="VEuPathDB" id="FungiDB:JI435_408860"/>